<evidence type="ECO:0000313" key="2">
    <source>
        <dbReference type="Proteomes" id="UP000222862"/>
    </source>
</evidence>
<gene>
    <name evidence="1" type="ORF">RN96_00365</name>
</gene>
<comment type="caution">
    <text evidence="1">The sequence shown here is derived from an EMBL/GenBank/DDBJ whole genome shotgun (WGS) entry which is preliminary data.</text>
</comment>
<reference evidence="1 2" key="1">
    <citation type="submission" date="2017-06" db="EMBL/GenBank/DDBJ databases">
        <title>Genome sequencing of Fusobacterium nucleatum subsp. polymorphum KCOM 1232 (=ChDC F37).</title>
        <authorList>
            <person name="Kook J.-K."/>
            <person name="Park S.-N."/>
            <person name="Lim Y.K."/>
            <person name="Roh H."/>
        </authorList>
    </citation>
    <scope>NUCLEOTIDE SEQUENCE [LARGE SCALE GENOMIC DNA]</scope>
    <source>
        <strain evidence="2">KCOM 1232 ( ChDC F37)</strain>
    </source>
</reference>
<name>A0A2B7YCB8_FUSNP</name>
<evidence type="ECO:0000313" key="1">
    <source>
        <dbReference type="EMBL" id="PGH21724.1"/>
    </source>
</evidence>
<dbReference type="RefSeq" id="WP_098701891.1">
    <property type="nucleotide sequence ID" value="NZ_NJGI01000001.1"/>
</dbReference>
<dbReference type="Proteomes" id="UP000222862">
    <property type="component" value="Unassembled WGS sequence"/>
</dbReference>
<protein>
    <submittedName>
        <fullName evidence="1">Uncharacterized protein</fullName>
    </submittedName>
</protein>
<sequence>MGVHRNEFLRLIKIIPFPATAKLKDVVAVMEAYKKWRATMKIKENENFGRVSFGNVIKFKIKWLFLFIVK</sequence>
<dbReference type="EMBL" id="NJGI01000001">
    <property type="protein sequence ID" value="PGH21724.1"/>
    <property type="molecule type" value="Genomic_DNA"/>
</dbReference>
<accession>A0A2B7YCB8</accession>
<dbReference type="AlphaFoldDB" id="A0A2B7YCB8"/>
<proteinExistence type="predicted"/>
<organism evidence="1 2">
    <name type="scientific">Fusobacterium nucleatum subsp. polymorphum</name>
    <name type="common">Fusobacterium polymorphum</name>
    <dbReference type="NCBI Taxonomy" id="76857"/>
    <lineage>
        <taxon>Bacteria</taxon>
        <taxon>Fusobacteriati</taxon>
        <taxon>Fusobacteriota</taxon>
        <taxon>Fusobacteriia</taxon>
        <taxon>Fusobacteriales</taxon>
        <taxon>Fusobacteriaceae</taxon>
        <taxon>Fusobacterium</taxon>
    </lineage>
</organism>